<keyword evidence="2" id="KW-1185">Reference proteome</keyword>
<name>A0ACB5R6Y2_9CLOT</name>
<gene>
    <name evidence="1" type="ORF">rsdtw13_02070</name>
</gene>
<protein>
    <submittedName>
        <fullName evidence="1">Uncharacterized protein</fullName>
    </submittedName>
</protein>
<comment type="caution">
    <text evidence="1">The sequence shown here is derived from an EMBL/GenBank/DDBJ whole genome shotgun (WGS) entry which is preliminary data.</text>
</comment>
<accession>A0ACB5R6Y2</accession>
<evidence type="ECO:0000313" key="2">
    <source>
        <dbReference type="Proteomes" id="UP001058074"/>
    </source>
</evidence>
<dbReference type="EMBL" id="BROD01000001">
    <property type="protein sequence ID" value="GKX64949.1"/>
    <property type="molecule type" value="Genomic_DNA"/>
</dbReference>
<organism evidence="1 2">
    <name type="scientific">Inconstantimicrobium mannanitabidum</name>
    <dbReference type="NCBI Taxonomy" id="1604901"/>
    <lineage>
        <taxon>Bacteria</taxon>
        <taxon>Bacillati</taxon>
        <taxon>Bacillota</taxon>
        <taxon>Clostridia</taxon>
        <taxon>Eubacteriales</taxon>
        <taxon>Clostridiaceae</taxon>
        <taxon>Inconstantimicrobium</taxon>
    </lineage>
</organism>
<reference evidence="1" key="1">
    <citation type="journal article" date="2025" name="Int. J. Syst. Evol. Microbiol.">
        <title>Inconstantimicrobium mannanitabidum sp. nov., a novel member of the family Clostridiaceae isolated from anoxic soil under the treatment of reductive soil disinfestation.</title>
        <authorList>
            <person name="Ueki A."/>
            <person name="Tonouchi A."/>
            <person name="Honma S."/>
            <person name="Kaku N."/>
            <person name="Ueki K."/>
        </authorList>
    </citation>
    <scope>NUCLEOTIDE SEQUENCE</scope>
    <source>
        <strain evidence="1">TW13</strain>
    </source>
</reference>
<evidence type="ECO:0000313" key="1">
    <source>
        <dbReference type="EMBL" id="GKX64949.1"/>
    </source>
</evidence>
<proteinExistence type="predicted"/>
<dbReference type="Proteomes" id="UP001058074">
    <property type="component" value="Unassembled WGS sequence"/>
</dbReference>
<sequence>MKKNLFVKISFLCFFVLFILGNVDINENNYYKILGPNMNFQEVGVKQVSTYKCNPQIIVNNLKNKSKIKSINYNENNITIIGEKNTINYEAIIGVNETKEMSIVSEKNTNKKEVTIIKKQLEELTNDTCENRRYFTYIKGKLGVSKDTELDTLETNLINIGATNIKSIPINSGYVGVATINSFNLNYAICNYNSGTYIILGTPDIFATY</sequence>